<dbReference type="SMART" id="SM01126">
    <property type="entry name" value="DDE_Tnp_IS1595"/>
    <property type="match status" value="1"/>
</dbReference>
<keyword evidence="3" id="KW-1185">Reference proteome</keyword>
<dbReference type="AlphaFoldDB" id="A0A3S5D406"/>
<dbReference type="Proteomes" id="UP000270743">
    <property type="component" value="Unassembled WGS sequence"/>
</dbReference>
<organism evidence="2 3">
    <name type="scientific">Paracoccus haematequi</name>
    <dbReference type="NCBI Taxonomy" id="2491866"/>
    <lineage>
        <taxon>Bacteria</taxon>
        <taxon>Pseudomonadati</taxon>
        <taxon>Pseudomonadota</taxon>
        <taxon>Alphaproteobacteria</taxon>
        <taxon>Rhodobacterales</taxon>
        <taxon>Paracoccaceae</taxon>
        <taxon>Paracoccus</taxon>
    </lineage>
</organism>
<evidence type="ECO:0000313" key="2">
    <source>
        <dbReference type="EMBL" id="VDS08562.1"/>
    </source>
</evidence>
<dbReference type="EMBL" id="UZWE01000029">
    <property type="protein sequence ID" value="VDS08562.1"/>
    <property type="molecule type" value="Genomic_DNA"/>
</dbReference>
<gene>
    <name evidence="2" type="ORF">PARHAE_01746</name>
</gene>
<evidence type="ECO:0000313" key="3">
    <source>
        <dbReference type="Proteomes" id="UP000270743"/>
    </source>
</evidence>
<dbReference type="OrthoDB" id="271821at2"/>
<accession>A0A3S5D406</accession>
<dbReference type="InterPro" id="IPR024442">
    <property type="entry name" value="Transposase_Zn_ribbon"/>
</dbReference>
<reference evidence="2 3" key="1">
    <citation type="submission" date="2018-12" db="EMBL/GenBank/DDBJ databases">
        <authorList>
            <person name="Criscuolo A."/>
        </authorList>
    </citation>
    <scope>NUCLEOTIDE SEQUENCE [LARGE SCALE GENOMIC DNA]</scope>
    <source>
        <strain evidence="2">ACIP1116241</strain>
    </source>
</reference>
<sequence>MWVVMSHVHRPVRRNPHDITFAAIERIASDEAACLAFFKAIRFPGGLTCDSCGADEAEGAHFTHHRSRPGLYTCGGCRRQFSITSGTAMHRTRLPLGQWLRAIWLLASSSKGISARKLGEMLGLSYKVAWHLCHRIRTMMSNRQISLTGVVEIDEIYAGAPPRKRHGGGPSGVPVGRGPRRPLVLTMVERGGRVVFERIASHSSVAIGRAARPVLDPEATVMTDNLPAYRRAVKGHAHLTVTHSSGEYVAHDAGGSGLDAHTNTAESVHGLIRRAVIGVWHWISQKHLDRYLDELSWRHNRRDDGHLLRIADAIGRGGQPLSMRALTAGL</sequence>
<name>A0A3S5D406_9RHOB</name>
<feature type="domain" description="ISXO2-like transposase" evidence="1">
    <location>
        <begin position="146"/>
        <end position="300"/>
    </location>
</feature>
<dbReference type="InterPro" id="IPR024445">
    <property type="entry name" value="Tnp_ISXO2-like"/>
</dbReference>
<dbReference type="Pfam" id="PF12762">
    <property type="entry name" value="DDE_Tnp_IS1595"/>
    <property type="match status" value="1"/>
</dbReference>
<proteinExistence type="predicted"/>
<evidence type="ECO:0000259" key="1">
    <source>
        <dbReference type="SMART" id="SM01126"/>
    </source>
</evidence>
<protein>
    <submittedName>
        <fullName evidence="2">ISXO2-like transposase domain protein</fullName>
    </submittedName>
</protein>
<dbReference type="Pfam" id="PF12760">
    <property type="entry name" value="Zn_ribbon_IS1595"/>
    <property type="match status" value="1"/>
</dbReference>
<dbReference type="NCBIfam" id="NF033547">
    <property type="entry name" value="transpos_IS1595"/>
    <property type="match status" value="1"/>
</dbReference>